<accession>A0A098TJG3</accession>
<keyword evidence="2" id="KW-1185">Reference proteome</keyword>
<proteinExistence type="predicted"/>
<sequence length="100" mass="10388">MPPRPLGQGSLPLLSPGIAATIPAPEKLACQLAVNGIMQSQGKPLAIVQVADQPLNQTVQVGDHLCGGLVVVKQISSPGSRQPNVILEQNGKEFIQFADG</sequence>
<reference evidence="1 2" key="1">
    <citation type="journal article" date="2014" name="Mol. Ecol.">
        <title>Evolution of Synechococcus.</title>
        <authorList>
            <person name="Dvorak P."/>
            <person name="Casamatta D."/>
            <person name="Hasler P."/>
            <person name="Poulickova A."/>
            <person name="Ondrej V."/>
            <person name="Sanges R."/>
        </authorList>
    </citation>
    <scope>NUCLEOTIDE SEQUENCE [LARGE SCALE GENOMIC DNA]</scope>
    <source>
        <strain evidence="1 2">CAUP A 1101</strain>
    </source>
</reference>
<dbReference type="EMBL" id="JJML01000029">
    <property type="protein sequence ID" value="KGF72309.1"/>
    <property type="molecule type" value="Genomic_DNA"/>
</dbReference>
<dbReference type="OrthoDB" id="529932at2"/>
<dbReference type="AlphaFoldDB" id="A0A098TJG3"/>
<protein>
    <submittedName>
        <fullName evidence="1">Uncharacterized protein</fullName>
    </submittedName>
</protein>
<name>A0A098TJG3_9CYAN</name>
<dbReference type="Proteomes" id="UP000030170">
    <property type="component" value="Unassembled WGS sequence"/>
</dbReference>
<gene>
    <name evidence="1" type="ORF">DO97_09355</name>
</gene>
<evidence type="ECO:0000313" key="2">
    <source>
        <dbReference type="Proteomes" id="UP000030170"/>
    </source>
</evidence>
<organism evidence="1 2">
    <name type="scientific">Neosynechococcus sphagnicola sy1</name>
    <dbReference type="NCBI Taxonomy" id="1497020"/>
    <lineage>
        <taxon>Bacteria</taxon>
        <taxon>Bacillati</taxon>
        <taxon>Cyanobacteriota</taxon>
        <taxon>Cyanophyceae</taxon>
        <taxon>Neosynechococcales</taxon>
        <taxon>Neosynechococcaceae</taxon>
        <taxon>Neosynechococcus</taxon>
    </lineage>
</organism>
<comment type="caution">
    <text evidence="1">The sequence shown here is derived from an EMBL/GenBank/DDBJ whole genome shotgun (WGS) entry which is preliminary data.</text>
</comment>
<evidence type="ECO:0000313" key="1">
    <source>
        <dbReference type="EMBL" id="KGF72309.1"/>
    </source>
</evidence>
<dbReference type="RefSeq" id="WP_036534089.1">
    <property type="nucleotide sequence ID" value="NZ_JJML01000029.1"/>
</dbReference>